<dbReference type="PROSITE" id="PS00107">
    <property type="entry name" value="PROTEIN_KINASE_ATP"/>
    <property type="match status" value="1"/>
</dbReference>
<evidence type="ECO:0000256" key="4">
    <source>
        <dbReference type="ARBA" id="ARBA00022741"/>
    </source>
</evidence>
<comment type="catalytic activity">
    <reaction evidence="7">
        <text>L-threonyl-[protein] + ATP = O-phospho-L-threonyl-[protein] + ADP + H(+)</text>
        <dbReference type="Rhea" id="RHEA:46608"/>
        <dbReference type="Rhea" id="RHEA-COMP:11060"/>
        <dbReference type="Rhea" id="RHEA-COMP:11605"/>
        <dbReference type="ChEBI" id="CHEBI:15378"/>
        <dbReference type="ChEBI" id="CHEBI:30013"/>
        <dbReference type="ChEBI" id="CHEBI:30616"/>
        <dbReference type="ChEBI" id="CHEBI:61977"/>
        <dbReference type="ChEBI" id="CHEBI:456216"/>
        <dbReference type="EC" id="2.7.11.1"/>
    </reaction>
</comment>
<evidence type="ECO:0000256" key="5">
    <source>
        <dbReference type="ARBA" id="ARBA00022777"/>
    </source>
</evidence>
<dbReference type="PANTHER" id="PTHR47634">
    <property type="entry name" value="PROTEIN KINASE DOMAIN-CONTAINING PROTEIN-RELATED"/>
    <property type="match status" value="1"/>
</dbReference>
<gene>
    <name evidence="12" type="primary">SKY1</name>
    <name evidence="12" type="ORF">GGI25_002964</name>
</gene>
<organism evidence="12 13">
    <name type="scientific">Coemansia spiralis</name>
    <dbReference type="NCBI Taxonomy" id="417178"/>
    <lineage>
        <taxon>Eukaryota</taxon>
        <taxon>Fungi</taxon>
        <taxon>Fungi incertae sedis</taxon>
        <taxon>Zoopagomycota</taxon>
        <taxon>Kickxellomycotina</taxon>
        <taxon>Kickxellomycetes</taxon>
        <taxon>Kickxellales</taxon>
        <taxon>Kickxellaceae</taxon>
        <taxon>Coemansia</taxon>
    </lineage>
</organism>
<dbReference type="SUPFAM" id="SSF56112">
    <property type="entry name" value="Protein kinase-like (PK-like)"/>
    <property type="match status" value="1"/>
</dbReference>
<feature type="domain" description="Protein kinase" evidence="11">
    <location>
        <begin position="120"/>
        <end position="582"/>
    </location>
</feature>
<keyword evidence="2 12" id="KW-0723">Serine/threonine-protein kinase</keyword>
<reference evidence="12" key="1">
    <citation type="submission" date="2022-07" db="EMBL/GenBank/DDBJ databases">
        <title>Phylogenomic reconstructions and comparative analyses of Kickxellomycotina fungi.</title>
        <authorList>
            <person name="Reynolds N.K."/>
            <person name="Stajich J.E."/>
            <person name="Barry K."/>
            <person name="Grigoriev I.V."/>
            <person name="Crous P."/>
            <person name="Smith M.E."/>
        </authorList>
    </citation>
    <scope>NUCLEOTIDE SEQUENCE</scope>
    <source>
        <strain evidence="12">NRRL 3115</strain>
    </source>
</reference>
<dbReference type="Gene3D" id="1.10.510.10">
    <property type="entry name" value="Transferase(Phosphotransferase) domain 1"/>
    <property type="match status" value="1"/>
</dbReference>
<feature type="region of interest" description="Disordered" evidence="10">
    <location>
        <begin position="1"/>
        <end position="101"/>
    </location>
</feature>
<dbReference type="OrthoDB" id="2649at2759"/>
<keyword evidence="3 12" id="KW-0808">Transferase</keyword>
<dbReference type="InterPro" id="IPR000719">
    <property type="entry name" value="Prot_kinase_dom"/>
</dbReference>
<dbReference type="PROSITE" id="PS50011">
    <property type="entry name" value="PROTEIN_KINASE_DOM"/>
    <property type="match status" value="1"/>
</dbReference>
<dbReference type="Pfam" id="PF07714">
    <property type="entry name" value="PK_Tyr_Ser-Thr"/>
    <property type="match status" value="1"/>
</dbReference>
<evidence type="ECO:0000256" key="8">
    <source>
        <dbReference type="ARBA" id="ARBA00048679"/>
    </source>
</evidence>
<dbReference type="FunFam" id="1.10.510.10:FF:000275">
    <property type="entry name" value="SRSF protein kinase 2 isoform X3"/>
    <property type="match status" value="1"/>
</dbReference>
<proteinExistence type="predicted"/>
<dbReference type="Proteomes" id="UP001151518">
    <property type="component" value="Unassembled WGS sequence"/>
</dbReference>
<dbReference type="InterPro" id="IPR051334">
    <property type="entry name" value="SRPK"/>
</dbReference>
<evidence type="ECO:0000313" key="13">
    <source>
        <dbReference type="Proteomes" id="UP001151518"/>
    </source>
</evidence>
<protein>
    <recommendedName>
        <fullName evidence="1">non-specific serine/threonine protein kinase</fullName>
        <ecNumber evidence="1">2.7.11.1</ecNumber>
    </recommendedName>
</protein>
<dbReference type="GO" id="GO:0050684">
    <property type="term" value="P:regulation of mRNA processing"/>
    <property type="evidence" value="ECO:0007669"/>
    <property type="project" value="TreeGrafter"/>
</dbReference>
<dbReference type="Pfam" id="PF00069">
    <property type="entry name" value="Pkinase"/>
    <property type="match status" value="1"/>
</dbReference>
<name>A0A9W8KY14_9FUNG</name>
<dbReference type="InterPro" id="IPR017441">
    <property type="entry name" value="Protein_kinase_ATP_BS"/>
</dbReference>
<feature type="compositionally biased region" description="Polar residues" evidence="10">
    <location>
        <begin position="7"/>
        <end position="19"/>
    </location>
</feature>
<feature type="region of interest" description="Disordered" evidence="10">
    <location>
        <begin position="329"/>
        <end position="377"/>
    </location>
</feature>
<sequence length="583" mass="65053">MAKKQKTNPYGTSTAQTHINVKKTSKQEPPIALQTKNQNTAPKAAIKVDVDRELRPGAELNPKHSPGMESTSGGSEGAGRCSNSDDYDDEPEMEEEDAVDYRKGGYHPVKIGDSFKSKRYKVVRKLGWGHFSTVWLAYDSEKDIHVALKIVKSAKRYTEAALDEIELCLRTMSIREPHIGRDYVAKMLDSFEHSGPNGRHVCMVFEVLGENLLLLLRNARRYSSLHDVVHAAQTDANFIEDGQEQQKGSVSAGSQSSGRNGDTSDKSRQSDGLPIPLVKQIAYQIIAALAFLHGPCNMIHTDLKLENVLVCIDDVENVIRRQLRADSAVTSTQNQEALIQTSRSVVNSRAPSPESEGAARSNMPHPHGTRNSGSNSAYSLERDLNDISIAGTPTRLHFEACENDSADRCSPASSGHTQELKVKLADLGNATWADHHFTEDIQTRQYRSPEVIIGARWDATADMWSCACLIFELITGDYLFEPHSGSRYTKDEDHIAQIIETVGPLPKKFALSGRYSSEFFNRRGELRHIRRLHPFPLQEILHVEHGFSRRDSVEIADFLRPMLEICPNQRSSAAAMMSHKWLQ</sequence>
<dbReference type="InterPro" id="IPR011009">
    <property type="entry name" value="Kinase-like_dom_sf"/>
</dbReference>
<evidence type="ECO:0000259" key="11">
    <source>
        <dbReference type="PROSITE" id="PS50011"/>
    </source>
</evidence>
<evidence type="ECO:0000256" key="1">
    <source>
        <dbReference type="ARBA" id="ARBA00012513"/>
    </source>
</evidence>
<dbReference type="EC" id="2.7.11.1" evidence="1"/>
<evidence type="ECO:0000256" key="7">
    <source>
        <dbReference type="ARBA" id="ARBA00047899"/>
    </source>
</evidence>
<dbReference type="PROSITE" id="PS00108">
    <property type="entry name" value="PROTEIN_KINASE_ST"/>
    <property type="match status" value="1"/>
</dbReference>
<dbReference type="PANTHER" id="PTHR47634:SF9">
    <property type="entry name" value="PROTEIN KINASE DOMAIN-CONTAINING PROTEIN-RELATED"/>
    <property type="match status" value="1"/>
</dbReference>
<evidence type="ECO:0000256" key="3">
    <source>
        <dbReference type="ARBA" id="ARBA00022679"/>
    </source>
</evidence>
<dbReference type="InterPro" id="IPR008271">
    <property type="entry name" value="Ser/Thr_kinase_AS"/>
</dbReference>
<feature type="compositionally biased region" description="Acidic residues" evidence="10">
    <location>
        <begin position="85"/>
        <end position="98"/>
    </location>
</feature>
<dbReference type="EMBL" id="JANBTW010000029">
    <property type="protein sequence ID" value="KAJ2677719.1"/>
    <property type="molecule type" value="Genomic_DNA"/>
</dbReference>
<dbReference type="SMART" id="SM00220">
    <property type="entry name" value="S_TKc"/>
    <property type="match status" value="1"/>
</dbReference>
<accession>A0A9W8KY14</accession>
<comment type="caution">
    <text evidence="12">The sequence shown here is derived from an EMBL/GenBank/DDBJ whole genome shotgun (WGS) entry which is preliminary data.</text>
</comment>
<evidence type="ECO:0000256" key="2">
    <source>
        <dbReference type="ARBA" id="ARBA00022527"/>
    </source>
</evidence>
<dbReference type="GO" id="GO:0000245">
    <property type="term" value="P:spliceosomal complex assembly"/>
    <property type="evidence" value="ECO:0007669"/>
    <property type="project" value="TreeGrafter"/>
</dbReference>
<evidence type="ECO:0000256" key="9">
    <source>
        <dbReference type="PROSITE-ProRule" id="PRU10141"/>
    </source>
</evidence>
<evidence type="ECO:0000256" key="6">
    <source>
        <dbReference type="ARBA" id="ARBA00022840"/>
    </source>
</evidence>
<dbReference type="GO" id="GO:0004674">
    <property type="term" value="F:protein serine/threonine kinase activity"/>
    <property type="evidence" value="ECO:0007669"/>
    <property type="project" value="UniProtKB-KW"/>
</dbReference>
<keyword evidence="5 12" id="KW-0418">Kinase</keyword>
<feature type="region of interest" description="Disordered" evidence="10">
    <location>
        <begin position="242"/>
        <end position="271"/>
    </location>
</feature>
<dbReference type="FunFam" id="3.30.200.20:FF:000770">
    <property type="entry name" value="SRSF protein kinase 2"/>
    <property type="match status" value="1"/>
</dbReference>
<evidence type="ECO:0000313" key="12">
    <source>
        <dbReference type="EMBL" id="KAJ2677719.1"/>
    </source>
</evidence>
<dbReference type="InterPro" id="IPR001245">
    <property type="entry name" value="Ser-Thr/Tyr_kinase_cat_dom"/>
</dbReference>
<evidence type="ECO:0000256" key="10">
    <source>
        <dbReference type="SAM" id="MobiDB-lite"/>
    </source>
</evidence>
<dbReference type="AlphaFoldDB" id="A0A9W8KY14"/>
<feature type="compositionally biased region" description="Polar residues" evidence="10">
    <location>
        <begin position="245"/>
        <end position="261"/>
    </location>
</feature>
<dbReference type="GO" id="GO:0005524">
    <property type="term" value="F:ATP binding"/>
    <property type="evidence" value="ECO:0007669"/>
    <property type="project" value="UniProtKB-UniRule"/>
</dbReference>
<feature type="compositionally biased region" description="Polar residues" evidence="10">
    <location>
        <begin position="329"/>
        <end position="350"/>
    </location>
</feature>
<feature type="compositionally biased region" description="Basic and acidic residues" evidence="10">
    <location>
        <begin position="46"/>
        <end position="56"/>
    </location>
</feature>
<dbReference type="GO" id="GO:0005737">
    <property type="term" value="C:cytoplasm"/>
    <property type="evidence" value="ECO:0007669"/>
    <property type="project" value="TreeGrafter"/>
</dbReference>
<feature type="binding site" evidence="9">
    <location>
        <position position="149"/>
    </location>
    <ligand>
        <name>ATP</name>
        <dbReference type="ChEBI" id="CHEBI:30616"/>
    </ligand>
</feature>
<dbReference type="GO" id="GO:0005634">
    <property type="term" value="C:nucleus"/>
    <property type="evidence" value="ECO:0007669"/>
    <property type="project" value="TreeGrafter"/>
</dbReference>
<comment type="catalytic activity">
    <reaction evidence="8">
        <text>L-seryl-[protein] + ATP = O-phospho-L-seryl-[protein] + ADP + H(+)</text>
        <dbReference type="Rhea" id="RHEA:17989"/>
        <dbReference type="Rhea" id="RHEA-COMP:9863"/>
        <dbReference type="Rhea" id="RHEA-COMP:11604"/>
        <dbReference type="ChEBI" id="CHEBI:15378"/>
        <dbReference type="ChEBI" id="CHEBI:29999"/>
        <dbReference type="ChEBI" id="CHEBI:30616"/>
        <dbReference type="ChEBI" id="CHEBI:83421"/>
        <dbReference type="ChEBI" id="CHEBI:456216"/>
        <dbReference type="EC" id="2.7.11.1"/>
    </reaction>
</comment>
<dbReference type="Gene3D" id="3.30.200.20">
    <property type="entry name" value="Phosphorylase Kinase, domain 1"/>
    <property type="match status" value="1"/>
</dbReference>
<keyword evidence="6 9" id="KW-0067">ATP-binding</keyword>
<keyword evidence="4 9" id="KW-0547">Nucleotide-binding</keyword>